<keyword evidence="4" id="KW-1185">Reference proteome</keyword>
<feature type="signal peptide" evidence="1">
    <location>
        <begin position="1"/>
        <end position="17"/>
    </location>
</feature>
<comment type="caution">
    <text evidence="3">The sequence shown here is derived from an EMBL/GenBank/DDBJ whole genome shotgun (WGS) entry which is preliminary data.</text>
</comment>
<dbReference type="InterPro" id="IPR025392">
    <property type="entry name" value="DUF4124"/>
</dbReference>
<sequence>MKQALLILLLAASTAMAAESGKIYTWTDAQGVVHYSDKPHPGAKETNVALSQQYDMPKADPNILKQAPKAAEQTRWSITILSPADEATLRENDGEMSVSVQTQPAMLPGQRVQLFMDGKPVGAARTVSSFVIRDVERGEHSIKVQLIDRSNQIIAESEPHTIYMHRASIFSPSRQPAGGGG</sequence>
<proteinExistence type="predicted"/>
<protein>
    <submittedName>
        <fullName evidence="3">Uncharacterized protein DUF4124</fullName>
    </submittedName>
</protein>
<feature type="domain" description="DUF4124" evidence="2">
    <location>
        <begin position="10"/>
        <end position="52"/>
    </location>
</feature>
<dbReference type="Gene3D" id="2.60.40.10">
    <property type="entry name" value="Immunoglobulins"/>
    <property type="match status" value="1"/>
</dbReference>
<organism evidence="3 4">
    <name type="scientific">Gallaecimonas pentaromativorans</name>
    <dbReference type="NCBI Taxonomy" id="584787"/>
    <lineage>
        <taxon>Bacteria</taxon>
        <taxon>Pseudomonadati</taxon>
        <taxon>Pseudomonadota</taxon>
        <taxon>Gammaproteobacteria</taxon>
        <taxon>Enterobacterales</taxon>
        <taxon>Gallaecimonadaceae</taxon>
        <taxon>Gallaecimonas</taxon>
    </lineage>
</organism>
<evidence type="ECO:0000259" key="2">
    <source>
        <dbReference type="Pfam" id="PF13511"/>
    </source>
</evidence>
<dbReference type="Pfam" id="PF13511">
    <property type="entry name" value="DUF4124"/>
    <property type="match status" value="1"/>
</dbReference>
<dbReference type="AlphaFoldDB" id="A0A3N1PID0"/>
<gene>
    <name evidence="3" type="ORF">EDC28_107188</name>
</gene>
<evidence type="ECO:0000256" key="1">
    <source>
        <dbReference type="SAM" id="SignalP"/>
    </source>
</evidence>
<keyword evidence="1" id="KW-0732">Signal</keyword>
<feature type="chain" id="PRO_5018048133" evidence="1">
    <location>
        <begin position="18"/>
        <end position="181"/>
    </location>
</feature>
<evidence type="ECO:0000313" key="3">
    <source>
        <dbReference type="EMBL" id="ROQ24306.1"/>
    </source>
</evidence>
<name>A0A3N1PID0_9GAMM</name>
<accession>A0A3N1PID0</accession>
<dbReference type="EMBL" id="RJUL01000007">
    <property type="protein sequence ID" value="ROQ24306.1"/>
    <property type="molecule type" value="Genomic_DNA"/>
</dbReference>
<dbReference type="InterPro" id="IPR013783">
    <property type="entry name" value="Ig-like_fold"/>
</dbReference>
<dbReference type="RefSeq" id="WP_123422025.1">
    <property type="nucleotide sequence ID" value="NZ_JBLXAC010000010.1"/>
</dbReference>
<dbReference type="Proteomes" id="UP000268033">
    <property type="component" value="Unassembled WGS sequence"/>
</dbReference>
<reference evidence="3 4" key="1">
    <citation type="submission" date="2018-11" db="EMBL/GenBank/DDBJ databases">
        <title>Genomic Encyclopedia of Type Strains, Phase IV (KMG-IV): sequencing the most valuable type-strain genomes for metagenomic binning, comparative biology and taxonomic classification.</title>
        <authorList>
            <person name="Goeker M."/>
        </authorList>
    </citation>
    <scope>NUCLEOTIDE SEQUENCE [LARGE SCALE GENOMIC DNA]</scope>
    <source>
        <strain evidence="3 4">DSM 21945</strain>
    </source>
</reference>
<evidence type="ECO:0000313" key="4">
    <source>
        <dbReference type="Proteomes" id="UP000268033"/>
    </source>
</evidence>
<dbReference type="STRING" id="584787.GCA_001247655_00618"/>